<comment type="caution">
    <text evidence="2">The sequence shown here is derived from an EMBL/GenBank/DDBJ whole genome shotgun (WGS) entry which is preliminary data.</text>
</comment>
<dbReference type="Proteomes" id="UP001215598">
    <property type="component" value="Unassembled WGS sequence"/>
</dbReference>
<keyword evidence="3" id="KW-1185">Reference proteome</keyword>
<feature type="region of interest" description="Disordered" evidence="1">
    <location>
        <begin position="246"/>
        <end position="270"/>
    </location>
</feature>
<evidence type="ECO:0000313" key="3">
    <source>
        <dbReference type="Proteomes" id="UP001215598"/>
    </source>
</evidence>
<evidence type="ECO:0000256" key="1">
    <source>
        <dbReference type="SAM" id="MobiDB-lite"/>
    </source>
</evidence>
<evidence type="ECO:0000313" key="2">
    <source>
        <dbReference type="EMBL" id="KAJ7754820.1"/>
    </source>
</evidence>
<proteinExistence type="predicted"/>
<dbReference type="AlphaFoldDB" id="A0AAD7J5B5"/>
<feature type="region of interest" description="Disordered" evidence="1">
    <location>
        <begin position="40"/>
        <end position="75"/>
    </location>
</feature>
<sequence>MPRPSKKSAAARNNWDKALGSIKAGTKRALSILTPRKKNRKIETEKENETETIYTLPPSEDAANLPSPTASCPDDEFFLSPGPKLPRALDDLSSDARAQFGLFHTNTHVSPSKSSSLGRIWHDFTPRLLGKLSPSRKSVDSRVFNDNESILAQRSRGPVRMLGDTSNFDSDQDSLDFELTLGPASFISSINPRESVDFMSLRSADSRSIDSMSLKEMPTPLPTPTSTALTDAELAERARLREAAVTAADGSIRAAPTGSSPTSEKGAGSY</sequence>
<organism evidence="2 3">
    <name type="scientific">Mycena metata</name>
    <dbReference type="NCBI Taxonomy" id="1033252"/>
    <lineage>
        <taxon>Eukaryota</taxon>
        <taxon>Fungi</taxon>
        <taxon>Dikarya</taxon>
        <taxon>Basidiomycota</taxon>
        <taxon>Agaricomycotina</taxon>
        <taxon>Agaricomycetes</taxon>
        <taxon>Agaricomycetidae</taxon>
        <taxon>Agaricales</taxon>
        <taxon>Marasmiineae</taxon>
        <taxon>Mycenaceae</taxon>
        <taxon>Mycena</taxon>
    </lineage>
</organism>
<protein>
    <submittedName>
        <fullName evidence="2">Uncharacterized protein</fullName>
    </submittedName>
</protein>
<gene>
    <name evidence="2" type="ORF">B0H16DRAFT_1458856</name>
</gene>
<dbReference type="EMBL" id="JARKIB010000051">
    <property type="protein sequence ID" value="KAJ7754820.1"/>
    <property type="molecule type" value="Genomic_DNA"/>
</dbReference>
<accession>A0AAD7J5B5</accession>
<name>A0AAD7J5B5_9AGAR</name>
<reference evidence="2" key="1">
    <citation type="submission" date="2023-03" db="EMBL/GenBank/DDBJ databases">
        <title>Massive genome expansion in bonnet fungi (Mycena s.s.) driven by repeated elements and novel gene families across ecological guilds.</title>
        <authorList>
            <consortium name="Lawrence Berkeley National Laboratory"/>
            <person name="Harder C.B."/>
            <person name="Miyauchi S."/>
            <person name="Viragh M."/>
            <person name="Kuo A."/>
            <person name="Thoen E."/>
            <person name="Andreopoulos B."/>
            <person name="Lu D."/>
            <person name="Skrede I."/>
            <person name="Drula E."/>
            <person name="Henrissat B."/>
            <person name="Morin E."/>
            <person name="Kohler A."/>
            <person name="Barry K."/>
            <person name="LaButti K."/>
            <person name="Morin E."/>
            <person name="Salamov A."/>
            <person name="Lipzen A."/>
            <person name="Mereny Z."/>
            <person name="Hegedus B."/>
            <person name="Baldrian P."/>
            <person name="Stursova M."/>
            <person name="Weitz H."/>
            <person name="Taylor A."/>
            <person name="Grigoriev I.V."/>
            <person name="Nagy L.G."/>
            <person name="Martin F."/>
            <person name="Kauserud H."/>
        </authorList>
    </citation>
    <scope>NUCLEOTIDE SEQUENCE</scope>
    <source>
        <strain evidence="2">CBHHK182m</strain>
    </source>
</reference>